<dbReference type="EMBL" id="BLIR01000001">
    <property type="protein sequence ID" value="GFE38319.1"/>
    <property type="molecule type" value="Genomic_DNA"/>
</dbReference>
<keyword evidence="3" id="KW-1185">Reference proteome</keyword>
<feature type="transmembrane region" description="Helical" evidence="1">
    <location>
        <begin position="46"/>
        <end position="66"/>
    </location>
</feature>
<organism evidence="2 3">
    <name type="scientific">Streptomyces tubercidicus</name>
    <dbReference type="NCBI Taxonomy" id="47759"/>
    <lineage>
        <taxon>Bacteria</taxon>
        <taxon>Bacillati</taxon>
        <taxon>Actinomycetota</taxon>
        <taxon>Actinomycetes</taxon>
        <taxon>Kitasatosporales</taxon>
        <taxon>Streptomycetaceae</taxon>
        <taxon>Streptomyces</taxon>
    </lineage>
</organism>
<evidence type="ECO:0000313" key="2">
    <source>
        <dbReference type="EMBL" id="GFE38319.1"/>
    </source>
</evidence>
<protein>
    <submittedName>
        <fullName evidence="2">Uncharacterized protein</fullName>
    </submittedName>
</protein>
<evidence type="ECO:0000313" key="3">
    <source>
        <dbReference type="Proteomes" id="UP000431826"/>
    </source>
</evidence>
<sequence>MRIADRERDRKDLREWLDEWRYWLGGAVIMSAIWGISCFRDHELTYYWPLFPLGVWAAVLVAIALWPRSEGTSGS</sequence>
<dbReference type="Proteomes" id="UP000431826">
    <property type="component" value="Unassembled WGS sequence"/>
</dbReference>
<dbReference type="AlphaFoldDB" id="A0A640URF9"/>
<keyword evidence="1" id="KW-0812">Transmembrane</keyword>
<gene>
    <name evidence="2" type="ORF">Stube_29920</name>
</gene>
<reference evidence="2 3" key="1">
    <citation type="submission" date="2019-12" db="EMBL/GenBank/DDBJ databases">
        <title>Whole genome shotgun sequence of Streptomyces tubercidicus NBRC 13090.</title>
        <authorList>
            <person name="Ichikawa N."/>
            <person name="Kimura A."/>
            <person name="Kitahashi Y."/>
            <person name="Komaki H."/>
            <person name="Tamura T."/>
        </authorList>
    </citation>
    <scope>NUCLEOTIDE SEQUENCE [LARGE SCALE GENOMIC DNA]</scope>
    <source>
        <strain evidence="2 3">NBRC 13090</strain>
    </source>
</reference>
<keyword evidence="1" id="KW-0472">Membrane</keyword>
<keyword evidence="1" id="KW-1133">Transmembrane helix</keyword>
<name>A0A640URF9_9ACTN</name>
<comment type="caution">
    <text evidence="2">The sequence shown here is derived from an EMBL/GenBank/DDBJ whole genome shotgun (WGS) entry which is preliminary data.</text>
</comment>
<evidence type="ECO:0000256" key="1">
    <source>
        <dbReference type="SAM" id="Phobius"/>
    </source>
</evidence>
<proteinExistence type="predicted"/>
<feature type="transmembrane region" description="Helical" evidence="1">
    <location>
        <begin position="20"/>
        <end position="39"/>
    </location>
</feature>
<accession>A0A640URF9</accession>